<dbReference type="Proteomes" id="UP000470875">
    <property type="component" value="Unassembled WGS sequence"/>
</dbReference>
<evidence type="ECO:0000259" key="4">
    <source>
        <dbReference type="Pfam" id="PF22725"/>
    </source>
</evidence>
<evidence type="ECO:0000256" key="1">
    <source>
        <dbReference type="ARBA" id="ARBA00010928"/>
    </source>
</evidence>
<comment type="caution">
    <text evidence="5">The sequence shown here is derived from an EMBL/GenBank/DDBJ whole genome shotgun (WGS) entry which is preliminary data.</text>
</comment>
<evidence type="ECO:0000256" key="2">
    <source>
        <dbReference type="ARBA" id="ARBA00023002"/>
    </source>
</evidence>
<sequence>MTDSAQSRAATLGSWLPTAINVQGTYWGFLRLATLPGWPHFLLARASSLCRAPRAPLVESSMLMHESANKENPMTVRIGILGAANIAPTAVIVPAKDHQDIEVVAVAARQRDRAEAFATEHSIPQVLDDYQAVIDSPDVDVVYIPTPAALHGRWTLKAIKAGKHVLCEKPFTANGEEAEEVAQAARHRGVVVMEAMHSQYHPLWHEALTALRSGEIGTVLEASAVFDVPIPDRGDIRWNPQLGGGALMDLGVYPLTLLRYLFGDLDLISAKAEDIDGVDYSLEGHYKSGAGADVALFTSMEEGTSEVQRLVVRGTGGTLTLDHFVHPQGGGSLVIDGDGGHRDVLAEGASSYSHMLGALAAAVQGGGTVPTDAQAAVQTMHAIDELYREAGLEPRRPLA</sequence>
<name>A0A6N7VSB3_9ACTO</name>
<dbReference type="PANTHER" id="PTHR22604">
    <property type="entry name" value="OXIDOREDUCTASES"/>
    <property type="match status" value="1"/>
</dbReference>
<dbReference type="PANTHER" id="PTHR22604:SF105">
    <property type="entry name" value="TRANS-1,2-DIHYDROBENZENE-1,2-DIOL DEHYDROGENASE"/>
    <property type="match status" value="1"/>
</dbReference>
<dbReference type="Gene3D" id="3.40.50.720">
    <property type="entry name" value="NAD(P)-binding Rossmann-like Domain"/>
    <property type="match status" value="1"/>
</dbReference>
<proteinExistence type="inferred from homology"/>
<evidence type="ECO:0000313" key="5">
    <source>
        <dbReference type="EMBL" id="MSS84677.1"/>
    </source>
</evidence>
<dbReference type="InterPro" id="IPR000683">
    <property type="entry name" value="Gfo/Idh/MocA-like_OxRdtase_N"/>
</dbReference>
<dbReference type="AlphaFoldDB" id="A0A6N7VSB3"/>
<dbReference type="GO" id="GO:0000166">
    <property type="term" value="F:nucleotide binding"/>
    <property type="evidence" value="ECO:0007669"/>
    <property type="project" value="InterPro"/>
</dbReference>
<dbReference type="SUPFAM" id="SSF55347">
    <property type="entry name" value="Glyceraldehyde-3-phosphate dehydrogenase-like, C-terminal domain"/>
    <property type="match status" value="1"/>
</dbReference>
<dbReference type="SUPFAM" id="SSF51735">
    <property type="entry name" value="NAD(P)-binding Rossmann-fold domains"/>
    <property type="match status" value="1"/>
</dbReference>
<reference evidence="5 6" key="1">
    <citation type="submission" date="2019-08" db="EMBL/GenBank/DDBJ databases">
        <title>In-depth cultivation of the pig gut microbiome towards novel bacterial diversity and tailored functional studies.</title>
        <authorList>
            <person name="Wylensek D."/>
            <person name="Hitch T.C.A."/>
            <person name="Clavel T."/>
        </authorList>
    </citation>
    <scope>NUCLEOTIDE SEQUENCE [LARGE SCALE GENOMIC DNA]</scope>
    <source>
        <strain evidence="5 6">WB03_NA08</strain>
    </source>
</reference>
<dbReference type="GO" id="GO:0016491">
    <property type="term" value="F:oxidoreductase activity"/>
    <property type="evidence" value="ECO:0007669"/>
    <property type="project" value="UniProtKB-KW"/>
</dbReference>
<comment type="similarity">
    <text evidence="1">Belongs to the Gfo/Idh/MocA family.</text>
</comment>
<dbReference type="EMBL" id="VULO01000008">
    <property type="protein sequence ID" value="MSS84677.1"/>
    <property type="molecule type" value="Genomic_DNA"/>
</dbReference>
<keyword evidence="2" id="KW-0560">Oxidoreductase</keyword>
<evidence type="ECO:0000259" key="3">
    <source>
        <dbReference type="Pfam" id="PF01408"/>
    </source>
</evidence>
<feature type="domain" description="Gfo/Idh/MocA-like oxidoreductase N-terminal" evidence="3">
    <location>
        <begin position="76"/>
        <end position="194"/>
    </location>
</feature>
<dbReference type="InterPro" id="IPR050984">
    <property type="entry name" value="Gfo/Idh/MocA_domain"/>
</dbReference>
<dbReference type="Pfam" id="PF22725">
    <property type="entry name" value="GFO_IDH_MocA_C3"/>
    <property type="match status" value="1"/>
</dbReference>
<organism evidence="5 6">
    <name type="scientific">Scrofimicrobium canadense</name>
    <dbReference type="NCBI Taxonomy" id="2652290"/>
    <lineage>
        <taxon>Bacteria</taxon>
        <taxon>Bacillati</taxon>
        <taxon>Actinomycetota</taxon>
        <taxon>Actinomycetes</taxon>
        <taxon>Actinomycetales</taxon>
        <taxon>Actinomycetaceae</taxon>
        <taxon>Scrofimicrobium</taxon>
    </lineage>
</organism>
<accession>A0A6N7VSB3</accession>
<dbReference type="Gene3D" id="3.30.360.10">
    <property type="entry name" value="Dihydrodipicolinate Reductase, domain 2"/>
    <property type="match status" value="1"/>
</dbReference>
<dbReference type="InterPro" id="IPR055170">
    <property type="entry name" value="GFO_IDH_MocA-like_dom"/>
</dbReference>
<dbReference type="InterPro" id="IPR036291">
    <property type="entry name" value="NAD(P)-bd_dom_sf"/>
</dbReference>
<dbReference type="Pfam" id="PF01408">
    <property type="entry name" value="GFO_IDH_MocA"/>
    <property type="match status" value="1"/>
</dbReference>
<keyword evidence="6" id="KW-1185">Reference proteome</keyword>
<evidence type="ECO:0000313" key="6">
    <source>
        <dbReference type="Proteomes" id="UP000470875"/>
    </source>
</evidence>
<feature type="domain" description="GFO/IDH/MocA-like oxidoreductase" evidence="4">
    <location>
        <begin position="206"/>
        <end position="319"/>
    </location>
</feature>
<gene>
    <name evidence="5" type="ORF">FYJ24_07845</name>
</gene>
<protein>
    <submittedName>
        <fullName evidence="5">Gfo/Idh/MocA family oxidoreductase</fullName>
    </submittedName>
</protein>